<keyword evidence="6" id="KW-0653">Protein transport</keyword>
<keyword evidence="3" id="KW-1003">Cell membrane</keyword>
<evidence type="ECO:0000256" key="9">
    <source>
        <dbReference type="RuleBase" id="RU363032"/>
    </source>
</evidence>
<dbReference type="AlphaFoldDB" id="A0A211ZUY7"/>
<feature type="transmembrane region" description="Helical" evidence="9">
    <location>
        <begin position="131"/>
        <end position="161"/>
    </location>
</feature>
<dbReference type="PANTHER" id="PTHR43386">
    <property type="entry name" value="OLIGOPEPTIDE TRANSPORT SYSTEM PERMEASE PROTEIN APPC"/>
    <property type="match status" value="1"/>
</dbReference>
<dbReference type="GO" id="GO:0005886">
    <property type="term" value="C:plasma membrane"/>
    <property type="evidence" value="ECO:0007669"/>
    <property type="project" value="UniProtKB-SubCell"/>
</dbReference>
<feature type="transmembrane region" description="Helical" evidence="9">
    <location>
        <begin position="48"/>
        <end position="66"/>
    </location>
</feature>
<feature type="transmembrane region" description="Helical" evidence="9">
    <location>
        <begin position="215"/>
        <end position="233"/>
    </location>
</feature>
<evidence type="ECO:0000256" key="6">
    <source>
        <dbReference type="ARBA" id="ARBA00022927"/>
    </source>
</evidence>
<dbReference type="SUPFAM" id="SSF161098">
    <property type="entry name" value="MetI-like"/>
    <property type="match status" value="1"/>
</dbReference>
<comment type="similarity">
    <text evidence="9">Belongs to the binding-protein-dependent transport system permease family.</text>
</comment>
<evidence type="ECO:0000313" key="12">
    <source>
        <dbReference type="Proteomes" id="UP000196655"/>
    </source>
</evidence>
<feature type="transmembrane region" description="Helical" evidence="9">
    <location>
        <begin position="87"/>
        <end position="111"/>
    </location>
</feature>
<dbReference type="InterPro" id="IPR050366">
    <property type="entry name" value="BP-dependent_transpt_permease"/>
</dbReference>
<evidence type="ECO:0000259" key="10">
    <source>
        <dbReference type="PROSITE" id="PS50928"/>
    </source>
</evidence>
<dbReference type="EMBL" id="NHON01000001">
    <property type="protein sequence ID" value="OWJ69101.1"/>
    <property type="molecule type" value="Genomic_DNA"/>
</dbReference>
<feature type="transmembrane region" description="Helical" evidence="9">
    <location>
        <begin position="253"/>
        <end position="276"/>
    </location>
</feature>
<dbReference type="CDD" id="cd06261">
    <property type="entry name" value="TM_PBP2"/>
    <property type="match status" value="1"/>
</dbReference>
<organism evidence="11 12">
    <name type="scientific">Inquilinus limosus</name>
    <dbReference type="NCBI Taxonomy" id="171674"/>
    <lineage>
        <taxon>Bacteria</taxon>
        <taxon>Pseudomonadati</taxon>
        <taxon>Pseudomonadota</taxon>
        <taxon>Alphaproteobacteria</taxon>
        <taxon>Rhodospirillales</taxon>
        <taxon>Rhodospirillaceae</taxon>
        <taxon>Inquilinus</taxon>
    </lineage>
</organism>
<dbReference type="GO" id="GO:0015833">
    <property type="term" value="P:peptide transport"/>
    <property type="evidence" value="ECO:0007669"/>
    <property type="project" value="UniProtKB-KW"/>
</dbReference>
<evidence type="ECO:0000313" key="11">
    <source>
        <dbReference type="EMBL" id="OWJ69101.1"/>
    </source>
</evidence>
<feature type="domain" description="ABC transmembrane type-1" evidence="10">
    <location>
        <begin position="83"/>
        <end position="272"/>
    </location>
</feature>
<accession>A0A211ZUY7</accession>
<dbReference type="RefSeq" id="WP_088149089.1">
    <property type="nucleotide sequence ID" value="NZ_NHON01000001.1"/>
</dbReference>
<reference evidence="12" key="1">
    <citation type="submission" date="2017-05" db="EMBL/GenBank/DDBJ databases">
        <authorList>
            <person name="Macchi M."/>
            <person name="Festa S."/>
            <person name="Coppotelli B.M."/>
            <person name="Morelli I.S."/>
        </authorList>
    </citation>
    <scope>NUCLEOTIDE SEQUENCE [LARGE SCALE GENOMIC DNA]</scope>
    <source>
        <strain evidence="12">I</strain>
    </source>
</reference>
<evidence type="ECO:0000256" key="8">
    <source>
        <dbReference type="ARBA" id="ARBA00023136"/>
    </source>
</evidence>
<dbReference type="GO" id="GO:0055085">
    <property type="term" value="P:transmembrane transport"/>
    <property type="evidence" value="ECO:0007669"/>
    <property type="project" value="InterPro"/>
</dbReference>
<evidence type="ECO:0000256" key="3">
    <source>
        <dbReference type="ARBA" id="ARBA00022475"/>
    </source>
</evidence>
<keyword evidence="7 9" id="KW-1133">Transmembrane helix</keyword>
<keyword evidence="5" id="KW-0571">Peptide transport</keyword>
<name>A0A211ZUY7_9PROT</name>
<comment type="caution">
    <text evidence="11">The sequence shown here is derived from an EMBL/GenBank/DDBJ whole genome shotgun (WGS) entry which is preliminary data.</text>
</comment>
<evidence type="ECO:0000256" key="1">
    <source>
        <dbReference type="ARBA" id="ARBA00004651"/>
    </source>
</evidence>
<dbReference type="Proteomes" id="UP000196655">
    <property type="component" value="Unassembled WGS sequence"/>
</dbReference>
<keyword evidence="4 9" id="KW-0812">Transmembrane</keyword>
<dbReference type="InterPro" id="IPR035906">
    <property type="entry name" value="MetI-like_sf"/>
</dbReference>
<sequence>MIRATPTRRRRRGFTGDVLVGAPLLLAVLALAAIGPVLWPPDPITADIAATFKPPMAVVAGALHPLGTDQLGRDLLARIIAGTRLSLVIVLLAGTIAVILGTLLGLVSGFFGGWTDRIVMRLVDIQLSIPFILLILLVVAVVGPSILNLVLILGVTGWAIFARMARAKTLEVKALDFVRAARALGVPTAGILFRHVLPNILTPQIVLMTLDLPRLVVLEASVGFLGLGVQPPTATLGNLIGEGRSYILMADWIVLYPGLVIAALVVGCNLVGDWLIRRTNVRVD</sequence>
<comment type="subcellular location">
    <subcellularLocation>
        <location evidence="1 9">Cell membrane</location>
        <topology evidence="1 9">Multi-pass membrane protein</topology>
    </subcellularLocation>
</comment>
<evidence type="ECO:0000256" key="4">
    <source>
        <dbReference type="ARBA" id="ARBA00022692"/>
    </source>
</evidence>
<keyword evidence="2 9" id="KW-0813">Transport</keyword>
<dbReference type="GO" id="GO:0015031">
    <property type="term" value="P:protein transport"/>
    <property type="evidence" value="ECO:0007669"/>
    <property type="project" value="UniProtKB-KW"/>
</dbReference>
<dbReference type="Pfam" id="PF00528">
    <property type="entry name" value="BPD_transp_1"/>
    <property type="match status" value="1"/>
</dbReference>
<gene>
    <name evidence="11" type="ORF">BWR60_00745</name>
</gene>
<keyword evidence="12" id="KW-1185">Reference proteome</keyword>
<dbReference type="PANTHER" id="PTHR43386:SF1">
    <property type="entry name" value="D,D-DIPEPTIDE TRANSPORT SYSTEM PERMEASE PROTEIN DDPC-RELATED"/>
    <property type="match status" value="1"/>
</dbReference>
<dbReference type="InterPro" id="IPR000515">
    <property type="entry name" value="MetI-like"/>
</dbReference>
<dbReference type="PROSITE" id="PS50928">
    <property type="entry name" value="ABC_TM1"/>
    <property type="match status" value="1"/>
</dbReference>
<protein>
    <submittedName>
        <fullName evidence="11">Peptide ABC transporter permease</fullName>
    </submittedName>
</protein>
<dbReference type="Gene3D" id="1.10.3720.10">
    <property type="entry name" value="MetI-like"/>
    <property type="match status" value="1"/>
</dbReference>
<evidence type="ECO:0000256" key="2">
    <source>
        <dbReference type="ARBA" id="ARBA00022448"/>
    </source>
</evidence>
<evidence type="ECO:0000256" key="7">
    <source>
        <dbReference type="ARBA" id="ARBA00022989"/>
    </source>
</evidence>
<proteinExistence type="inferred from homology"/>
<evidence type="ECO:0000256" key="5">
    <source>
        <dbReference type="ARBA" id="ARBA00022856"/>
    </source>
</evidence>
<dbReference type="OrthoDB" id="9766870at2"/>
<keyword evidence="8 9" id="KW-0472">Membrane</keyword>